<organism evidence="3 4">
    <name type="scientific">Sphingomonas guangdongensis</name>
    <dbReference type="NCBI Taxonomy" id="1141890"/>
    <lineage>
        <taxon>Bacteria</taxon>
        <taxon>Pseudomonadati</taxon>
        <taxon>Pseudomonadota</taxon>
        <taxon>Alphaproteobacteria</taxon>
        <taxon>Sphingomonadales</taxon>
        <taxon>Sphingomonadaceae</taxon>
        <taxon>Sphingomonas</taxon>
    </lineage>
</organism>
<dbReference type="Proteomes" id="UP000219494">
    <property type="component" value="Unassembled WGS sequence"/>
</dbReference>
<evidence type="ECO:0000313" key="4">
    <source>
        <dbReference type="Proteomes" id="UP000219494"/>
    </source>
</evidence>
<accession>A0A285R0D1</accession>
<feature type="signal peptide" evidence="2">
    <location>
        <begin position="1"/>
        <end position="26"/>
    </location>
</feature>
<dbReference type="InterPro" id="IPR011990">
    <property type="entry name" value="TPR-like_helical_dom_sf"/>
</dbReference>
<dbReference type="OrthoDB" id="7325958at2"/>
<feature type="region of interest" description="Disordered" evidence="1">
    <location>
        <begin position="24"/>
        <end position="43"/>
    </location>
</feature>
<evidence type="ECO:0008006" key="5">
    <source>
        <dbReference type="Google" id="ProtNLM"/>
    </source>
</evidence>
<dbReference type="SUPFAM" id="SSF48452">
    <property type="entry name" value="TPR-like"/>
    <property type="match status" value="1"/>
</dbReference>
<dbReference type="EMBL" id="OBMI01000003">
    <property type="protein sequence ID" value="SOB87580.1"/>
    <property type="molecule type" value="Genomic_DNA"/>
</dbReference>
<sequence>MKSISTFALAAVLAAGLATTATSAPAAAQKKGKEESGAPQLKLSDAVRKPVAAAQTALAANDTATATTQLAAAEAAAKTDDETYIVNALKLQMTAKSNDPAQLSPILDKLLVNPKTPQASLGQYNYFRAQAPWNAKRYAEALPYLQKARDLGYVNENLTLQIAAAMTETGNVAGGVAEVSKAIDAETAAGRKAPEAWYSYAVGKLYDAKSPDLSPWLQKQINAYPTAKNWRTALLVYRDSQEKGGTKLDRAQQLDLFRLMRAAKSLGARGDYLEYALIAYDTGLPGETKSVIEEGRATGKIPATDANGNRLYSDANNAIKLEGSLAGVEAKAKAAANGKTAAQTGDAYLALGQAAKAVELYTVAQQKGGVDASELNLHLGIAHYNAGNKAAAKTAFQAVTAGPRKDMAAFWVQLIDLGVTPGTTA</sequence>
<keyword evidence="2" id="KW-0732">Signal</keyword>
<keyword evidence="4" id="KW-1185">Reference proteome</keyword>
<dbReference type="RefSeq" id="WP_097064564.1">
    <property type="nucleotide sequence ID" value="NZ_OBMI01000003.1"/>
</dbReference>
<evidence type="ECO:0000256" key="1">
    <source>
        <dbReference type="SAM" id="MobiDB-lite"/>
    </source>
</evidence>
<feature type="chain" id="PRO_5012357446" description="Tetratricopeptide repeat-containing protein" evidence="2">
    <location>
        <begin position="27"/>
        <end position="425"/>
    </location>
</feature>
<evidence type="ECO:0000256" key="2">
    <source>
        <dbReference type="SAM" id="SignalP"/>
    </source>
</evidence>
<gene>
    <name evidence="3" type="ORF">SAMN06297144_2712</name>
</gene>
<reference evidence="3 4" key="1">
    <citation type="submission" date="2017-07" db="EMBL/GenBank/DDBJ databases">
        <authorList>
            <person name="Sun Z.S."/>
            <person name="Albrecht U."/>
            <person name="Echele G."/>
            <person name="Lee C.C."/>
        </authorList>
    </citation>
    <scope>NUCLEOTIDE SEQUENCE [LARGE SCALE GENOMIC DNA]</scope>
    <source>
        <strain evidence="3 4">CGMCC 1.12672</strain>
    </source>
</reference>
<dbReference type="AlphaFoldDB" id="A0A285R0D1"/>
<name>A0A285R0D1_9SPHN</name>
<evidence type="ECO:0000313" key="3">
    <source>
        <dbReference type="EMBL" id="SOB87580.1"/>
    </source>
</evidence>
<proteinExistence type="predicted"/>
<protein>
    <recommendedName>
        <fullName evidence="5">Tetratricopeptide repeat-containing protein</fullName>
    </recommendedName>
</protein>